<keyword evidence="2" id="KW-0812">Transmembrane</keyword>
<keyword evidence="4" id="KW-1185">Reference proteome</keyword>
<dbReference type="Gene3D" id="2.50.20.10">
    <property type="entry name" value="Lipoprotein localisation LolA/LolB/LppX"/>
    <property type="match status" value="1"/>
</dbReference>
<dbReference type="PANTHER" id="PTHR35869:SF1">
    <property type="entry name" value="OUTER-MEMBRANE LIPOPROTEIN CARRIER PROTEIN"/>
    <property type="match status" value="1"/>
</dbReference>
<sequence>MHDIPILSTVHAIATRVGVGFLLLFLFSASLLAQTKMAPAEATALEAKVKKLALTTETITSDFIQYKHLDFLSSDIKSTGKLSYKSPNLVKWEYLTPFEYALIFKEETLYINNEGKKSNMDMGSNKLFEQLNKLITNSIKGDMFDTEEFHISYYEKDHDSEVHFAPKNQKFSDFIKVFHLTFNEKGEVIAVKMVEPSDDYTQIIFSNRMVNTPLSDAVFGH</sequence>
<evidence type="ECO:0000256" key="1">
    <source>
        <dbReference type="ARBA" id="ARBA00022729"/>
    </source>
</evidence>
<dbReference type="RefSeq" id="WP_245731492.1">
    <property type="nucleotide sequence ID" value="NZ_FNGV01000008.1"/>
</dbReference>
<feature type="transmembrane region" description="Helical" evidence="2">
    <location>
        <begin position="6"/>
        <end position="27"/>
    </location>
</feature>
<keyword evidence="2" id="KW-1133">Transmembrane helix</keyword>
<dbReference type="Pfam" id="PF03548">
    <property type="entry name" value="LolA"/>
    <property type="match status" value="1"/>
</dbReference>
<evidence type="ECO:0000256" key="2">
    <source>
        <dbReference type="SAM" id="Phobius"/>
    </source>
</evidence>
<evidence type="ECO:0000313" key="4">
    <source>
        <dbReference type="Proteomes" id="UP000199440"/>
    </source>
</evidence>
<dbReference type="AlphaFoldDB" id="A0A1G9STA5"/>
<dbReference type="EMBL" id="FNGV01000008">
    <property type="protein sequence ID" value="SDM38650.1"/>
    <property type="molecule type" value="Genomic_DNA"/>
</dbReference>
<dbReference type="STRING" id="192904.SAMN04488514_10891"/>
<keyword evidence="1" id="KW-0732">Signal</keyword>
<proteinExistence type="predicted"/>
<dbReference type="PANTHER" id="PTHR35869">
    <property type="entry name" value="OUTER-MEMBRANE LIPOPROTEIN CARRIER PROTEIN"/>
    <property type="match status" value="1"/>
</dbReference>
<dbReference type="Proteomes" id="UP000199440">
    <property type="component" value="Unassembled WGS sequence"/>
</dbReference>
<gene>
    <name evidence="3" type="ORF">SAMN04488514_10891</name>
</gene>
<dbReference type="InterPro" id="IPR029046">
    <property type="entry name" value="LolA/LolB/LppX"/>
</dbReference>
<dbReference type="InterPro" id="IPR004564">
    <property type="entry name" value="OM_lipoprot_carrier_LolA-like"/>
</dbReference>
<name>A0A1G9STA5_9FLAO</name>
<dbReference type="SUPFAM" id="SSF89392">
    <property type="entry name" value="Prokaryotic lipoproteins and lipoprotein localization factors"/>
    <property type="match status" value="1"/>
</dbReference>
<keyword evidence="3" id="KW-0449">Lipoprotein</keyword>
<evidence type="ECO:0000313" key="3">
    <source>
        <dbReference type="EMBL" id="SDM38650.1"/>
    </source>
</evidence>
<dbReference type="CDD" id="cd16325">
    <property type="entry name" value="LolA"/>
    <property type="match status" value="1"/>
</dbReference>
<organism evidence="3 4">
    <name type="scientific">Kriegella aquimaris</name>
    <dbReference type="NCBI Taxonomy" id="192904"/>
    <lineage>
        <taxon>Bacteria</taxon>
        <taxon>Pseudomonadati</taxon>
        <taxon>Bacteroidota</taxon>
        <taxon>Flavobacteriia</taxon>
        <taxon>Flavobacteriales</taxon>
        <taxon>Flavobacteriaceae</taxon>
        <taxon>Kriegella</taxon>
    </lineage>
</organism>
<protein>
    <submittedName>
        <fullName evidence="3">Outer membrane lipoprotein carrier protein</fullName>
    </submittedName>
</protein>
<reference evidence="3 4" key="1">
    <citation type="submission" date="2016-10" db="EMBL/GenBank/DDBJ databases">
        <authorList>
            <person name="de Groot N.N."/>
        </authorList>
    </citation>
    <scope>NUCLEOTIDE SEQUENCE [LARGE SCALE GENOMIC DNA]</scope>
    <source>
        <strain evidence="3 4">DSM 19886</strain>
    </source>
</reference>
<accession>A0A1G9STA5</accession>
<keyword evidence="2" id="KW-0472">Membrane</keyword>